<evidence type="ECO:0000256" key="4">
    <source>
        <dbReference type="PROSITE-ProRule" id="PRU00473"/>
    </source>
</evidence>
<comment type="subcellular location">
    <subcellularLocation>
        <location evidence="1">Cell outer membrane</location>
    </subcellularLocation>
</comment>
<dbReference type="SUPFAM" id="SSF82171">
    <property type="entry name" value="DPP6 N-terminal domain-like"/>
    <property type="match status" value="1"/>
</dbReference>
<dbReference type="GO" id="GO:0009279">
    <property type="term" value="C:cell outer membrane"/>
    <property type="evidence" value="ECO:0007669"/>
    <property type="project" value="UniProtKB-SubCell"/>
</dbReference>
<comment type="caution">
    <text evidence="6">The sequence shown here is derived from an EMBL/GenBank/DDBJ whole genome shotgun (WGS) entry which is preliminary data.</text>
</comment>
<dbReference type="EMBL" id="JRLW01000001">
    <property type="protein sequence ID" value="KGO90548.1"/>
    <property type="molecule type" value="Genomic_DNA"/>
</dbReference>
<dbReference type="Proteomes" id="UP000030121">
    <property type="component" value="Unassembled WGS sequence"/>
</dbReference>
<dbReference type="PANTHER" id="PTHR30329:SF21">
    <property type="entry name" value="LIPOPROTEIN YIAD-RELATED"/>
    <property type="match status" value="1"/>
</dbReference>
<dbReference type="Pfam" id="PF00691">
    <property type="entry name" value="OmpA"/>
    <property type="match status" value="1"/>
</dbReference>
<sequence>MRKIYILGILLCTSTLFGQLKLKNAEKMFNQMSYVEASKLYEEYLESESNPSLKTITNIADTYYHLNDMRKALTWYQKLYDMQRQSLSDTYMLRYTQALRSVRDYDKANQITKEYLKNKGDNEQIKHFASNQKYLDSLSKRSPLYDLRNLEINSPNSDFGAAFFGNQLVYSSSKQGADSDSKIYSWNQQPFLGMYVTDRNISDGALINEQLFLKEINSSYHDATITFAPDLKTFYYTTNTLKGNRLKNDKKGTNNFQIIKAWIEGDKVVKTEKMFFNSLDYSVGHPCLSPDGKWLFFVSDMPGGYGETDIYVAEVFPDGKINTPVNVGPTINTIGREMFPFYSNGVLYFSSDGHYGFGGLDILESKHDGKNFSEPKNLGEPANSNKDDFAFIIDSESKFGYLSSNRDTGKGDDDIYYFTKKKPECFQIVQGKVISVKEKEGLSGATIKVFDAFGDLKNEIPTRPDGTFEFQLPCDHTYKINASKPEYSTQEKELTTLGKDGDIHKVDFELSKLEDFVVKDNGNEKIDINPIFFNYDKWDITPQAAAELDKVVYVLQNFPKVKIRIESHTDSRGKDLYNLKLSDNRAKSTQTYILSKGISSDRIESAVGFGETRLKNRCSNGVKCSEEEHYVNRRSDFIIVEK</sequence>
<keyword evidence="3" id="KW-0998">Cell outer membrane</keyword>
<dbReference type="SUPFAM" id="SSF49464">
    <property type="entry name" value="Carboxypeptidase regulatory domain-like"/>
    <property type="match status" value="1"/>
</dbReference>
<dbReference type="InterPro" id="IPR050330">
    <property type="entry name" value="Bact_OuterMem_StrucFunc"/>
</dbReference>
<dbReference type="InterPro" id="IPR006665">
    <property type="entry name" value="OmpA-like"/>
</dbReference>
<dbReference type="AlphaFoldDB" id="A0A0A2MGF9"/>
<dbReference type="Gene3D" id="2.60.40.1120">
    <property type="entry name" value="Carboxypeptidase-like, regulatory domain"/>
    <property type="match status" value="1"/>
</dbReference>
<keyword evidence="2 4" id="KW-0472">Membrane</keyword>
<dbReference type="PANTHER" id="PTHR30329">
    <property type="entry name" value="STATOR ELEMENT OF FLAGELLAR MOTOR COMPLEX"/>
    <property type="match status" value="1"/>
</dbReference>
<evidence type="ECO:0000256" key="3">
    <source>
        <dbReference type="ARBA" id="ARBA00023237"/>
    </source>
</evidence>
<keyword evidence="6" id="KW-0969">Cilium</keyword>
<reference evidence="6 7" key="1">
    <citation type="submission" date="2013-09" db="EMBL/GenBank/DDBJ databases">
        <authorList>
            <person name="Zeng Z."/>
            <person name="Chen C."/>
        </authorList>
    </citation>
    <scope>NUCLEOTIDE SEQUENCE [LARGE SCALE GENOMIC DNA]</scope>
    <source>
        <strain evidence="6 7">GH29-5</strain>
    </source>
</reference>
<dbReference type="InterPro" id="IPR006664">
    <property type="entry name" value="OMP_bac"/>
</dbReference>
<dbReference type="SUPFAM" id="SSF48452">
    <property type="entry name" value="TPR-like"/>
    <property type="match status" value="1"/>
</dbReference>
<dbReference type="InterPro" id="IPR011659">
    <property type="entry name" value="WD40"/>
</dbReference>
<keyword evidence="6" id="KW-0966">Cell projection</keyword>
<dbReference type="InterPro" id="IPR011990">
    <property type="entry name" value="TPR-like_helical_dom_sf"/>
</dbReference>
<organism evidence="6 7">
    <name type="scientific">Flavobacterium suncheonense GH29-5 = DSM 17707</name>
    <dbReference type="NCBI Taxonomy" id="1121899"/>
    <lineage>
        <taxon>Bacteria</taxon>
        <taxon>Pseudomonadati</taxon>
        <taxon>Bacteroidota</taxon>
        <taxon>Flavobacteriia</taxon>
        <taxon>Flavobacteriales</taxon>
        <taxon>Flavobacteriaceae</taxon>
        <taxon>Flavobacterium</taxon>
    </lineage>
</organism>
<dbReference type="Gene3D" id="3.30.1330.60">
    <property type="entry name" value="OmpA-like domain"/>
    <property type="match status" value="1"/>
</dbReference>
<dbReference type="InterPro" id="IPR011042">
    <property type="entry name" value="6-blade_b-propeller_TolB-like"/>
</dbReference>
<protein>
    <submittedName>
        <fullName evidence="6">Flagellar motor protein MotB</fullName>
    </submittedName>
</protein>
<dbReference type="Pfam" id="PF07676">
    <property type="entry name" value="PD40"/>
    <property type="match status" value="1"/>
</dbReference>
<keyword evidence="6" id="KW-0282">Flagellum</keyword>
<gene>
    <name evidence="6" type="ORF">Q764_00015</name>
</gene>
<evidence type="ECO:0000313" key="7">
    <source>
        <dbReference type="Proteomes" id="UP000030121"/>
    </source>
</evidence>
<proteinExistence type="predicted"/>
<dbReference type="OrthoDB" id="9809364at2"/>
<accession>A0A0A2MGF9</accession>
<evidence type="ECO:0000256" key="2">
    <source>
        <dbReference type="ARBA" id="ARBA00023136"/>
    </source>
</evidence>
<dbReference type="CDD" id="cd07185">
    <property type="entry name" value="OmpA_C-like"/>
    <property type="match status" value="1"/>
</dbReference>
<dbReference type="SUPFAM" id="SSF103088">
    <property type="entry name" value="OmpA-like"/>
    <property type="match status" value="1"/>
</dbReference>
<dbReference type="STRING" id="1121899.GCA_000430025_00879"/>
<feature type="domain" description="OmpA-like" evidence="5">
    <location>
        <begin position="521"/>
        <end position="642"/>
    </location>
</feature>
<dbReference type="Pfam" id="PF13620">
    <property type="entry name" value="CarboxypepD_reg"/>
    <property type="match status" value="1"/>
</dbReference>
<dbReference type="eggNOG" id="COG2885">
    <property type="taxonomic scope" value="Bacteria"/>
</dbReference>
<evidence type="ECO:0000259" key="5">
    <source>
        <dbReference type="PROSITE" id="PS51123"/>
    </source>
</evidence>
<dbReference type="InterPro" id="IPR036737">
    <property type="entry name" value="OmpA-like_sf"/>
</dbReference>
<dbReference type="PROSITE" id="PS51123">
    <property type="entry name" value="OMPA_2"/>
    <property type="match status" value="1"/>
</dbReference>
<dbReference type="InterPro" id="IPR008969">
    <property type="entry name" value="CarboxyPept-like_regulatory"/>
</dbReference>
<keyword evidence="7" id="KW-1185">Reference proteome</keyword>
<dbReference type="Gene3D" id="1.25.40.10">
    <property type="entry name" value="Tetratricopeptide repeat domain"/>
    <property type="match status" value="1"/>
</dbReference>
<evidence type="ECO:0000256" key="1">
    <source>
        <dbReference type="ARBA" id="ARBA00004442"/>
    </source>
</evidence>
<name>A0A0A2MGF9_9FLAO</name>
<dbReference type="PRINTS" id="PR01021">
    <property type="entry name" value="OMPADOMAIN"/>
</dbReference>
<dbReference type="Gene3D" id="2.120.10.30">
    <property type="entry name" value="TolB, C-terminal domain"/>
    <property type="match status" value="1"/>
</dbReference>
<evidence type="ECO:0000313" key="6">
    <source>
        <dbReference type="EMBL" id="KGO90548.1"/>
    </source>
</evidence>